<proteinExistence type="predicted"/>
<organism evidence="2 3">
    <name type="scientific">Pelobacter propionicus (strain DSM 2379 / NBRC 103807 / OttBd1)</name>
    <dbReference type="NCBI Taxonomy" id="338966"/>
    <lineage>
        <taxon>Bacteria</taxon>
        <taxon>Pseudomonadati</taxon>
        <taxon>Thermodesulfobacteriota</taxon>
        <taxon>Desulfuromonadia</taxon>
        <taxon>Desulfuromonadales</taxon>
        <taxon>Desulfuromonadaceae</taxon>
        <taxon>Pelobacter</taxon>
    </lineage>
</organism>
<evidence type="ECO:0000313" key="3">
    <source>
        <dbReference type="Proteomes" id="UP000006732"/>
    </source>
</evidence>
<dbReference type="Proteomes" id="UP000006732">
    <property type="component" value="Chromosome"/>
</dbReference>
<accession>A1AKX2</accession>
<feature type="region of interest" description="Disordered" evidence="1">
    <location>
        <begin position="1"/>
        <end position="39"/>
    </location>
</feature>
<reference evidence="2 3" key="1">
    <citation type="submission" date="2006-10" db="EMBL/GenBank/DDBJ databases">
        <title>Complete sequence of chromosome of Pelobacter propionicus DSM 2379.</title>
        <authorList>
            <consortium name="US DOE Joint Genome Institute"/>
            <person name="Copeland A."/>
            <person name="Lucas S."/>
            <person name="Lapidus A."/>
            <person name="Barry K."/>
            <person name="Detter J.C."/>
            <person name="Glavina del Rio T."/>
            <person name="Hammon N."/>
            <person name="Israni S."/>
            <person name="Dalin E."/>
            <person name="Tice H."/>
            <person name="Pitluck S."/>
            <person name="Saunders E."/>
            <person name="Brettin T."/>
            <person name="Bruce D."/>
            <person name="Han C."/>
            <person name="Tapia R."/>
            <person name="Schmutz J."/>
            <person name="Larimer F."/>
            <person name="Land M."/>
            <person name="Hauser L."/>
            <person name="Kyrpides N."/>
            <person name="Kim E."/>
            <person name="Lovley D."/>
            <person name="Richardson P."/>
        </authorList>
    </citation>
    <scope>NUCLEOTIDE SEQUENCE [LARGE SCALE GENOMIC DNA]</scope>
    <source>
        <strain evidence="3">DSM 2379 / NBRC 103807 / OttBd1</strain>
    </source>
</reference>
<feature type="compositionally biased region" description="Polar residues" evidence="1">
    <location>
        <begin position="15"/>
        <end position="39"/>
    </location>
</feature>
<name>A1AKX2_PELPD</name>
<dbReference type="AlphaFoldDB" id="A1AKX2"/>
<protein>
    <submittedName>
        <fullName evidence="2">Uncharacterized protein</fullName>
    </submittedName>
</protein>
<sequence>MRSSTRKMPKERSDTSVSSRESIQTTTPANAIPSHNLTNDLIAASPRQTAQRRLVAQLQDARQFKASKVYAQNITGSYTDALNVVQQLNVRGPYLIFQYKSHPKHVDYDSKVKAALKENGDVPATIPDKSIIITNYTQYGKEA</sequence>
<evidence type="ECO:0000313" key="2">
    <source>
        <dbReference type="EMBL" id="ABK97992.1"/>
    </source>
</evidence>
<dbReference type="EMBL" id="CP000482">
    <property type="protein sequence ID" value="ABK97992.1"/>
    <property type="molecule type" value="Genomic_DNA"/>
</dbReference>
<dbReference type="KEGG" id="ppd:Ppro_0358"/>
<dbReference type="RefSeq" id="WP_011734306.1">
    <property type="nucleotide sequence ID" value="NC_008609.1"/>
</dbReference>
<dbReference type="HOGENOM" id="CLU_1804369_0_0_7"/>
<dbReference type="STRING" id="338966.Ppro_0358"/>
<evidence type="ECO:0000256" key="1">
    <source>
        <dbReference type="SAM" id="MobiDB-lite"/>
    </source>
</evidence>
<gene>
    <name evidence="2" type="ordered locus">Ppro_0358</name>
</gene>
<keyword evidence="3" id="KW-1185">Reference proteome</keyword>